<evidence type="ECO:0000256" key="14">
    <source>
        <dbReference type="RuleBase" id="RU000688"/>
    </source>
</evidence>
<keyword evidence="6 15" id="KW-0472">Membrane</keyword>
<evidence type="ECO:0000256" key="12">
    <source>
        <dbReference type="ARBA" id="ARBA00074416"/>
    </source>
</evidence>
<evidence type="ECO:0000256" key="9">
    <source>
        <dbReference type="ARBA" id="ARBA00023180"/>
    </source>
</evidence>
<evidence type="ECO:0000256" key="1">
    <source>
        <dbReference type="ARBA" id="ARBA00004651"/>
    </source>
</evidence>
<gene>
    <name evidence="18" type="primary">NPFFR2</name>
</gene>
<evidence type="ECO:0000313" key="18">
    <source>
        <dbReference type="RefSeq" id="XP_004392990.1"/>
    </source>
</evidence>
<feature type="transmembrane region" description="Helical" evidence="15">
    <location>
        <begin position="275"/>
        <end position="296"/>
    </location>
</feature>
<keyword evidence="10 14" id="KW-0807">Transducer</keyword>
<dbReference type="GO" id="GO:0005886">
    <property type="term" value="C:plasma membrane"/>
    <property type="evidence" value="ECO:0007669"/>
    <property type="project" value="UniProtKB-SubCell"/>
</dbReference>
<comment type="similarity">
    <text evidence="14">Belongs to the G-protein coupled receptor 1 family.</text>
</comment>
<dbReference type="PRINTS" id="PR01572">
    <property type="entry name" value="NPFFRECEPTR2"/>
</dbReference>
<organism evidence="17 18">
    <name type="scientific">Odobenus rosmarus divergens</name>
    <name type="common">Pacific walrus</name>
    <dbReference type="NCBI Taxonomy" id="9708"/>
    <lineage>
        <taxon>Eukaryota</taxon>
        <taxon>Metazoa</taxon>
        <taxon>Chordata</taxon>
        <taxon>Craniata</taxon>
        <taxon>Vertebrata</taxon>
        <taxon>Euteleostomi</taxon>
        <taxon>Mammalia</taxon>
        <taxon>Eutheria</taxon>
        <taxon>Laurasiatheria</taxon>
        <taxon>Carnivora</taxon>
        <taxon>Caniformia</taxon>
        <taxon>Pinnipedia</taxon>
        <taxon>Odobenidae</taxon>
        <taxon>Odobenus</taxon>
    </lineage>
</organism>
<feature type="transmembrane region" description="Helical" evidence="15">
    <location>
        <begin position="411"/>
        <end position="432"/>
    </location>
</feature>
<feature type="transmembrane region" description="Helical" evidence="15">
    <location>
        <begin position="465"/>
        <end position="485"/>
    </location>
</feature>
<dbReference type="FunFam" id="1.20.1070.10:FF:000137">
    <property type="entry name" value="neuropeptide FF receptor 2"/>
    <property type="match status" value="1"/>
</dbReference>
<dbReference type="GO" id="GO:0042277">
    <property type="term" value="F:peptide binding"/>
    <property type="evidence" value="ECO:0007669"/>
    <property type="project" value="TreeGrafter"/>
</dbReference>
<dbReference type="CDD" id="cd15980">
    <property type="entry name" value="7tmA_NPFFR2"/>
    <property type="match status" value="1"/>
</dbReference>
<dbReference type="Proteomes" id="UP000245340">
    <property type="component" value="Unplaced"/>
</dbReference>
<dbReference type="RefSeq" id="XP_004392990.1">
    <property type="nucleotide sequence ID" value="XM_004392933.1"/>
</dbReference>
<dbReference type="PROSITE" id="PS50262">
    <property type="entry name" value="G_PROTEIN_RECEP_F1_2"/>
    <property type="match status" value="1"/>
</dbReference>
<dbReference type="SUPFAM" id="SSF81321">
    <property type="entry name" value="Family A G protein-coupled receptor-like"/>
    <property type="match status" value="1"/>
</dbReference>
<evidence type="ECO:0000256" key="7">
    <source>
        <dbReference type="ARBA" id="ARBA00023157"/>
    </source>
</evidence>
<dbReference type="SMART" id="SM01381">
    <property type="entry name" value="7TM_GPCR_Srsx"/>
    <property type="match status" value="1"/>
</dbReference>
<keyword evidence="8 14" id="KW-0675">Receptor</keyword>
<feature type="domain" description="G-protein coupled receptors family 1 profile" evidence="16">
    <location>
        <begin position="255"/>
        <end position="526"/>
    </location>
</feature>
<evidence type="ECO:0000256" key="10">
    <source>
        <dbReference type="ARBA" id="ARBA00023224"/>
    </source>
</evidence>
<proteinExistence type="inferred from homology"/>
<feature type="transmembrane region" description="Helical" evidence="15">
    <location>
        <begin position="354"/>
        <end position="377"/>
    </location>
</feature>
<keyword evidence="5 14" id="KW-0297">G-protein coupled receptor</keyword>
<evidence type="ECO:0000256" key="5">
    <source>
        <dbReference type="ARBA" id="ARBA00023040"/>
    </source>
</evidence>
<evidence type="ECO:0000259" key="16">
    <source>
        <dbReference type="PROSITE" id="PS50262"/>
    </source>
</evidence>
<evidence type="ECO:0000256" key="2">
    <source>
        <dbReference type="ARBA" id="ARBA00022475"/>
    </source>
</evidence>
<keyword evidence="4 15" id="KW-1133">Transmembrane helix</keyword>
<evidence type="ECO:0000313" key="17">
    <source>
        <dbReference type="Proteomes" id="UP000245340"/>
    </source>
</evidence>
<protein>
    <recommendedName>
        <fullName evidence="12">Neuropeptide FF receptor 2</fullName>
    </recommendedName>
    <alternativeName>
        <fullName evidence="13">G-protein coupled receptor 74</fullName>
    </alternativeName>
</protein>
<dbReference type="PANTHER" id="PTHR24241">
    <property type="entry name" value="NEUROPEPTIDE RECEPTOR-RELATED G-PROTEIN COUPLED RECEPTOR"/>
    <property type="match status" value="1"/>
</dbReference>
<keyword evidence="9" id="KW-0325">Glycoprotein</keyword>
<reference evidence="18" key="1">
    <citation type="submission" date="2025-08" db="UniProtKB">
        <authorList>
            <consortium name="RefSeq"/>
        </authorList>
    </citation>
    <scope>IDENTIFICATION</scope>
</reference>
<dbReference type="AlphaFoldDB" id="A0A9B0G4A2"/>
<evidence type="ECO:0000256" key="4">
    <source>
        <dbReference type="ARBA" id="ARBA00022989"/>
    </source>
</evidence>
<feature type="transmembrane region" description="Helical" evidence="15">
    <location>
        <begin position="237"/>
        <end position="263"/>
    </location>
</feature>
<dbReference type="InterPro" id="IPR005397">
    <property type="entry name" value="NPFF_rcpt_2"/>
</dbReference>
<dbReference type="InterPro" id="IPR000276">
    <property type="entry name" value="GPCR_Rhodpsn"/>
</dbReference>
<evidence type="ECO:0000256" key="3">
    <source>
        <dbReference type="ARBA" id="ARBA00022692"/>
    </source>
</evidence>
<sequence length="618" mass="70035">MSVKVVGCHSRGFDIDISEYRQELLSNILQCTGQPSTTKNIPFQSGNSAGGQRSKSSLRLLCRNGGTGIDKLHRSENGISTLNLWAENSFSGIPAAGWFPLESDVSSEGGKEAVRERRAQLLGHPLWGHNPGRCHWSPAQLLGVFLTWTRQAMNAYSQAGSARTGRGTSGAFLTIKFKNPLQGFSSSSSVGSIMSERWDSNASENWHDIWSVNDTKYHLYSDINITYVNYYLHQPQVAAVFIISYFLIFFLCMVGNTVVCFTVMRNKHMHTVTNLFILNLAISDLLVGIFCMPITLLDNIITGWPFGSTMCKISGFIQGISVAASVFTLVAIAVDRFRCIVYPFKPKLTIKTAFVIIVIIWVLAIVIMSPSAIMLHVQEEKYYQVKLNSQDKTSPVYWCREDWPNQEMRKIYTTVLFANIYLVPLSLIVIMYGRIGISLFKMTVPHTGKQNQEQWHMVSKKKQKVIKMLLIVALLFILSWLPLWTLMMLSDYADLSPNELRVINIYIYPFAHWLAFCNSSVNPIIYGFFNENFHRAFQDAFHLQLCQKRAKPKETYTLRAKDNVIINTSHQLAQGPTVQNSHEENLPCRKSAEKPKQELMMEELGEAIHSNEILKELV</sequence>
<dbReference type="PANTHER" id="PTHR24241:SF132">
    <property type="entry name" value="NEUROPEPTIDE FF RECEPTOR 2"/>
    <property type="match status" value="1"/>
</dbReference>
<comment type="function">
    <text evidence="11">Receptor for NPAF (A-18-F-amide) and NPFF (F-8-F-amide) neuropeptides, also known as morphine-modulating peptides. Can also be activated by a variety of naturally occurring or synthetic FMRF-amide like ligands. This receptor mediates its action by association with G proteins that activate a phosphatidylinositol-calcium second messenger system.</text>
</comment>
<feature type="transmembrane region" description="Helical" evidence="15">
    <location>
        <begin position="505"/>
        <end position="529"/>
    </location>
</feature>
<dbReference type="PROSITE" id="PS00237">
    <property type="entry name" value="G_PROTEIN_RECEP_F1_1"/>
    <property type="match status" value="1"/>
</dbReference>
<dbReference type="Gene3D" id="1.20.1070.10">
    <property type="entry name" value="Rhodopsin 7-helix transmembrane proteins"/>
    <property type="match status" value="1"/>
</dbReference>
<evidence type="ECO:0000256" key="11">
    <source>
        <dbReference type="ARBA" id="ARBA00025478"/>
    </source>
</evidence>
<name>A0A9B0G4A2_ODORO</name>
<dbReference type="InterPro" id="IPR017452">
    <property type="entry name" value="GPCR_Rhodpsn_7TM"/>
</dbReference>
<dbReference type="GO" id="GO:0008188">
    <property type="term" value="F:neuropeptide receptor activity"/>
    <property type="evidence" value="ECO:0007669"/>
    <property type="project" value="InterPro"/>
</dbReference>
<evidence type="ECO:0000256" key="6">
    <source>
        <dbReference type="ARBA" id="ARBA00023136"/>
    </source>
</evidence>
<dbReference type="GO" id="GO:0043408">
    <property type="term" value="P:regulation of MAPK cascade"/>
    <property type="evidence" value="ECO:0007669"/>
    <property type="project" value="InterPro"/>
</dbReference>
<keyword evidence="2" id="KW-1003">Cell membrane</keyword>
<keyword evidence="7" id="KW-1015">Disulfide bond</keyword>
<keyword evidence="3 14" id="KW-0812">Transmembrane</keyword>
<comment type="subcellular location">
    <subcellularLocation>
        <location evidence="1">Cell membrane</location>
        <topology evidence="1">Multi-pass membrane protein</topology>
    </subcellularLocation>
</comment>
<accession>A0A9B0G4A2</accession>
<keyword evidence="17" id="KW-1185">Reference proteome</keyword>
<evidence type="ECO:0000256" key="13">
    <source>
        <dbReference type="ARBA" id="ARBA00083913"/>
    </source>
</evidence>
<dbReference type="Pfam" id="PF00001">
    <property type="entry name" value="7tm_1"/>
    <property type="match status" value="1"/>
</dbReference>
<dbReference type="GO" id="GO:0031628">
    <property type="term" value="F:opioid receptor binding"/>
    <property type="evidence" value="ECO:0007669"/>
    <property type="project" value="InterPro"/>
</dbReference>
<evidence type="ECO:0000256" key="15">
    <source>
        <dbReference type="SAM" id="Phobius"/>
    </source>
</evidence>
<dbReference type="PRINTS" id="PR01570">
    <property type="entry name" value="NPFFRECEPTOR"/>
</dbReference>
<feature type="transmembrane region" description="Helical" evidence="15">
    <location>
        <begin position="316"/>
        <end position="334"/>
    </location>
</feature>
<dbReference type="GO" id="GO:0032870">
    <property type="term" value="P:cellular response to hormone stimulus"/>
    <property type="evidence" value="ECO:0007669"/>
    <property type="project" value="TreeGrafter"/>
</dbReference>
<dbReference type="InterPro" id="IPR005395">
    <property type="entry name" value="NPFF_rcpt"/>
</dbReference>
<dbReference type="PRINTS" id="PR00237">
    <property type="entry name" value="GPCRRHODOPSN"/>
</dbReference>
<evidence type="ECO:0000256" key="8">
    <source>
        <dbReference type="ARBA" id="ARBA00023170"/>
    </source>
</evidence>